<feature type="transmembrane region" description="Helical" evidence="7">
    <location>
        <begin position="211"/>
        <end position="229"/>
    </location>
</feature>
<dbReference type="PANTHER" id="PTHR30151">
    <property type="entry name" value="ALKANE SULFONATE ABC TRANSPORTER-RELATED, MEMBRANE SUBUNIT"/>
    <property type="match status" value="1"/>
</dbReference>
<comment type="similarity">
    <text evidence="7">Belongs to the binding-protein-dependent transport system permease family.</text>
</comment>
<name>A0ABM5P6P7_DEHRP</name>
<organism evidence="9 10">
    <name type="scientific">Dehalobacter restrictus (strain DSM 9455 / PER-K23)</name>
    <dbReference type="NCBI Taxonomy" id="871738"/>
    <lineage>
        <taxon>Bacteria</taxon>
        <taxon>Bacillati</taxon>
        <taxon>Bacillota</taxon>
        <taxon>Clostridia</taxon>
        <taxon>Eubacteriales</taxon>
        <taxon>Desulfitobacteriaceae</taxon>
        <taxon>Dehalobacter</taxon>
    </lineage>
</organism>
<evidence type="ECO:0000313" key="9">
    <source>
        <dbReference type="EMBL" id="AHF10169.1"/>
    </source>
</evidence>
<keyword evidence="6 7" id="KW-0472">Membrane</keyword>
<dbReference type="Proteomes" id="UP000018934">
    <property type="component" value="Chromosome"/>
</dbReference>
<feature type="transmembrane region" description="Helical" evidence="7">
    <location>
        <begin position="188"/>
        <end position="205"/>
    </location>
</feature>
<reference evidence="9 10" key="1">
    <citation type="journal article" date="2013" name="Stand. Genomic Sci.">
        <title>Complete genome sequence of Dehalobacter restrictus PER-K23(T.).</title>
        <authorList>
            <person name="Kruse T."/>
            <person name="Maillard J."/>
            <person name="Goodwin L."/>
            <person name="Woyke T."/>
            <person name="Teshima H."/>
            <person name="Bruce D."/>
            <person name="Detter C."/>
            <person name="Tapia R."/>
            <person name="Han C."/>
            <person name="Huntemann M."/>
            <person name="Wei C.L."/>
            <person name="Han J."/>
            <person name="Chen A."/>
            <person name="Kyrpides N."/>
            <person name="Szeto E."/>
            <person name="Markowitz V."/>
            <person name="Ivanova N."/>
            <person name="Pagani I."/>
            <person name="Pati A."/>
            <person name="Pitluck S."/>
            <person name="Nolan M."/>
            <person name="Holliger C."/>
            <person name="Smidt H."/>
        </authorList>
    </citation>
    <scope>NUCLEOTIDE SEQUENCE [LARGE SCALE GENOMIC DNA]</scope>
    <source>
        <strain evidence="10">DSM 9455</strain>
    </source>
</reference>
<keyword evidence="2 7" id="KW-0813">Transport</keyword>
<dbReference type="RefSeq" id="WP_019225929.1">
    <property type="nucleotide sequence ID" value="NZ_CP007033.1"/>
</dbReference>
<evidence type="ECO:0000256" key="3">
    <source>
        <dbReference type="ARBA" id="ARBA00022475"/>
    </source>
</evidence>
<evidence type="ECO:0000256" key="1">
    <source>
        <dbReference type="ARBA" id="ARBA00004651"/>
    </source>
</evidence>
<gene>
    <name evidence="9" type="ORF">DEHRE_08800</name>
</gene>
<keyword evidence="10" id="KW-1185">Reference proteome</keyword>
<evidence type="ECO:0000256" key="5">
    <source>
        <dbReference type="ARBA" id="ARBA00022989"/>
    </source>
</evidence>
<proteinExistence type="inferred from homology"/>
<sequence length="278" mass="31308">MQINQEKTEKRFDRHGNPHNRTKLLNILRGAVFPSAVIVVWELAARSSLVNTYILPPPSEILKTFLHMLATGIWEEHLLASLRRLVYGFFLTVVFAVPMGILVGKVRGFRHWVNPTLHFLQQIPPIAWIPIFMLLLGIDEASKVAVIVYASFFPVFLNTVQGVTSVDPKLIEVGHAYMLTPWEMVKKVYIPSAAMSIFVGLRLGLSNCWRALVGAELLGASSGIGYLIIEGRQLAQSDKIFVAMFTIGAAGMLIDFFLRKIENKLMPWKKMYQAGERK</sequence>
<keyword evidence="5 7" id="KW-1133">Transmembrane helix</keyword>
<feature type="transmembrane region" description="Helical" evidence="7">
    <location>
        <begin position="241"/>
        <end position="258"/>
    </location>
</feature>
<dbReference type="InterPro" id="IPR000515">
    <property type="entry name" value="MetI-like"/>
</dbReference>
<dbReference type="PANTHER" id="PTHR30151:SF38">
    <property type="entry name" value="ALIPHATIC SULFONATES TRANSPORT PERMEASE PROTEIN SSUC-RELATED"/>
    <property type="match status" value="1"/>
</dbReference>
<evidence type="ECO:0000313" key="10">
    <source>
        <dbReference type="Proteomes" id="UP000018934"/>
    </source>
</evidence>
<feature type="transmembrane region" description="Helical" evidence="7">
    <location>
        <begin position="144"/>
        <end position="167"/>
    </location>
</feature>
<dbReference type="Gene3D" id="1.10.3720.10">
    <property type="entry name" value="MetI-like"/>
    <property type="match status" value="1"/>
</dbReference>
<evidence type="ECO:0000256" key="2">
    <source>
        <dbReference type="ARBA" id="ARBA00022448"/>
    </source>
</evidence>
<keyword evidence="3" id="KW-1003">Cell membrane</keyword>
<evidence type="ECO:0000256" key="6">
    <source>
        <dbReference type="ARBA" id="ARBA00023136"/>
    </source>
</evidence>
<dbReference type="EMBL" id="CP007033">
    <property type="protein sequence ID" value="AHF10169.1"/>
    <property type="molecule type" value="Genomic_DNA"/>
</dbReference>
<dbReference type="InterPro" id="IPR035906">
    <property type="entry name" value="MetI-like_sf"/>
</dbReference>
<dbReference type="SUPFAM" id="SSF161098">
    <property type="entry name" value="MetI-like"/>
    <property type="match status" value="1"/>
</dbReference>
<feature type="transmembrane region" description="Helical" evidence="7">
    <location>
        <begin position="116"/>
        <end position="138"/>
    </location>
</feature>
<feature type="transmembrane region" description="Helical" evidence="7">
    <location>
        <begin position="85"/>
        <end position="104"/>
    </location>
</feature>
<evidence type="ECO:0000259" key="8">
    <source>
        <dbReference type="PROSITE" id="PS50928"/>
    </source>
</evidence>
<feature type="domain" description="ABC transmembrane type-1" evidence="8">
    <location>
        <begin position="78"/>
        <end position="258"/>
    </location>
</feature>
<evidence type="ECO:0000256" key="4">
    <source>
        <dbReference type="ARBA" id="ARBA00022692"/>
    </source>
</evidence>
<dbReference type="Pfam" id="PF00528">
    <property type="entry name" value="BPD_transp_1"/>
    <property type="match status" value="1"/>
</dbReference>
<accession>A0ABM5P6P7</accession>
<dbReference type="CDD" id="cd06261">
    <property type="entry name" value="TM_PBP2"/>
    <property type="match status" value="1"/>
</dbReference>
<comment type="subcellular location">
    <subcellularLocation>
        <location evidence="1 7">Cell membrane</location>
        <topology evidence="1 7">Multi-pass membrane protein</topology>
    </subcellularLocation>
</comment>
<dbReference type="PROSITE" id="PS50928">
    <property type="entry name" value="ABC_TM1"/>
    <property type="match status" value="1"/>
</dbReference>
<protein>
    <submittedName>
        <fullName evidence="9">Nitrate/sulfonate/bicarbonate ABC transporter permease</fullName>
    </submittedName>
</protein>
<evidence type="ECO:0000256" key="7">
    <source>
        <dbReference type="RuleBase" id="RU363032"/>
    </source>
</evidence>
<keyword evidence="4 7" id="KW-0812">Transmembrane</keyword>